<proteinExistence type="predicted"/>
<dbReference type="PANTHER" id="PTHR22803">
    <property type="entry name" value="MANNOSE, PHOSPHOLIPASE, LECTIN RECEPTOR RELATED"/>
    <property type="match status" value="1"/>
</dbReference>
<dbReference type="AlphaFoldDB" id="A0AAF3ECI1"/>
<sequence length="330" mass="35699">MLSYLLLAFVLAASIRADCPPGSQQIPNEFICVYAVSNGSSFDSAFVTCEQRGGLPFEIKNVFENAYLRALIDIFFNGSPAFIGVQKGEGNRWVYSDGTPLIYNNWGKGQPAQSNLACAQLDSATAEWSTVSCAQKLPYFCQVPYYQNLNTTLAPINSTSTPFANSTSWPSNSTQTPYANSTNWPSNFTLPPANTTNWPSNFTLPPANTTNFPSNFTLPPANSTNWPSNFTLTPVANSTNFPGNFTNSPSNFTNPIFSNSSVTFPARQNSTVVPVGNYTVAPFTLAPNVTLPPFVNPNSTNTPPQTSTTSFDLERLVGKAFMAGLGLVNH</sequence>
<dbReference type="SUPFAM" id="SSF56436">
    <property type="entry name" value="C-type lectin-like"/>
    <property type="match status" value="1"/>
</dbReference>
<dbReference type="Gene3D" id="3.10.100.10">
    <property type="entry name" value="Mannose-Binding Protein A, subunit A"/>
    <property type="match status" value="1"/>
</dbReference>
<organism evidence="3 4">
    <name type="scientific">Mesorhabditis belari</name>
    <dbReference type="NCBI Taxonomy" id="2138241"/>
    <lineage>
        <taxon>Eukaryota</taxon>
        <taxon>Metazoa</taxon>
        <taxon>Ecdysozoa</taxon>
        <taxon>Nematoda</taxon>
        <taxon>Chromadorea</taxon>
        <taxon>Rhabditida</taxon>
        <taxon>Rhabditina</taxon>
        <taxon>Rhabditomorpha</taxon>
        <taxon>Rhabditoidea</taxon>
        <taxon>Rhabditidae</taxon>
        <taxon>Mesorhabditinae</taxon>
        <taxon>Mesorhabditis</taxon>
    </lineage>
</organism>
<name>A0AAF3ECI1_9BILA</name>
<dbReference type="InterPro" id="IPR016187">
    <property type="entry name" value="CTDL_fold"/>
</dbReference>
<evidence type="ECO:0000313" key="4">
    <source>
        <dbReference type="WBParaSite" id="MBELARI_LOCUS11647"/>
    </source>
</evidence>
<dbReference type="InterPro" id="IPR001304">
    <property type="entry name" value="C-type_lectin-like"/>
</dbReference>
<dbReference type="WBParaSite" id="MBELARI_LOCUS11647">
    <property type="protein sequence ID" value="MBELARI_LOCUS11647"/>
    <property type="gene ID" value="MBELARI_LOCUS11647"/>
</dbReference>
<feature type="signal peptide" evidence="1">
    <location>
        <begin position="1"/>
        <end position="17"/>
    </location>
</feature>
<protein>
    <recommendedName>
        <fullName evidence="2">C-type lectin domain-containing protein</fullName>
    </recommendedName>
</protein>
<dbReference type="Proteomes" id="UP000887575">
    <property type="component" value="Unassembled WGS sequence"/>
</dbReference>
<evidence type="ECO:0000259" key="2">
    <source>
        <dbReference type="PROSITE" id="PS50041"/>
    </source>
</evidence>
<feature type="domain" description="C-type lectin" evidence="2">
    <location>
        <begin position="32"/>
        <end position="142"/>
    </location>
</feature>
<evidence type="ECO:0000313" key="3">
    <source>
        <dbReference type="Proteomes" id="UP000887575"/>
    </source>
</evidence>
<accession>A0AAF3ECI1</accession>
<dbReference type="PROSITE" id="PS50041">
    <property type="entry name" value="C_TYPE_LECTIN_2"/>
    <property type="match status" value="1"/>
</dbReference>
<dbReference type="InterPro" id="IPR016186">
    <property type="entry name" value="C-type_lectin-like/link_sf"/>
</dbReference>
<dbReference type="InterPro" id="IPR050111">
    <property type="entry name" value="C-type_lectin/snaclec_domain"/>
</dbReference>
<dbReference type="Pfam" id="PF00059">
    <property type="entry name" value="Lectin_C"/>
    <property type="match status" value="1"/>
</dbReference>
<reference evidence="4" key="1">
    <citation type="submission" date="2024-02" db="UniProtKB">
        <authorList>
            <consortium name="WormBaseParasite"/>
        </authorList>
    </citation>
    <scope>IDENTIFICATION</scope>
</reference>
<dbReference type="SMART" id="SM00034">
    <property type="entry name" value="CLECT"/>
    <property type="match status" value="1"/>
</dbReference>
<evidence type="ECO:0000256" key="1">
    <source>
        <dbReference type="SAM" id="SignalP"/>
    </source>
</evidence>
<keyword evidence="3" id="KW-1185">Reference proteome</keyword>
<dbReference type="CDD" id="cd00037">
    <property type="entry name" value="CLECT"/>
    <property type="match status" value="1"/>
</dbReference>
<keyword evidence="1" id="KW-0732">Signal</keyword>
<feature type="chain" id="PRO_5042161770" description="C-type lectin domain-containing protein" evidence="1">
    <location>
        <begin position="18"/>
        <end position="330"/>
    </location>
</feature>